<name>A0A7S7NNJ7_PALFE</name>
<evidence type="ECO:0000256" key="10">
    <source>
        <dbReference type="ARBA" id="ARBA00022989"/>
    </source>
</evidence>
<dbReference type="Gene3D" id="3.30.565.10">
    <property type="entry name" value="Histidine kinase-like ATPase, C-terminal domain"/>
    <property type="match status" value="1"/>
</dbReference>
<dbReference type="InterPro" id="IPR029016">
    <property type="entry name" value="GAF-like_dom_sf"/>
</dbReference>
<dbReference type="InterPro" id="IPR052023">
    <property type="entry name" value="Histidine_kinase_KdpD"/>
</dbReference>
<keyword evidence="16" id="KW-1185">Reference proteome</keyword>
<dbReference type="InterPro" id="IPR038318">
    <property type="entry name" value="KdpD_sf"/>
</dbReference>
<dbReference type="InterPro" id="IPR005467">
    <property type="entry name" value="His_kinase_dom"/>
</dbReference>
<evidence type="ECO:0000256" key="7">
    <source>
        <dbReference type="ARBA" id="ARBA00022741"/>
    </source>
</evidence>
<dbReference type="EMBL" id="CP063849">
    <property type="protein sequence ID" value="QOY86922.1"/>
    <property type="molecule type" value="Genomic_DNA"/>
</dbReference>
<keyword evidence="8" id="KW-0418">Kinase</keyword>
<keyword evidence="6 13" id="KW-0812">Transmembrane</keyword>
<evidence type="ECO:0000256" key="3">
    <source>
        <dbReference type="ARBA" id="ARBA00012438"/>
    </source>
</evidence>
<feature type="transmembrane region" description="Helical" evidence="13">
    <location>
        <begin position="14"/>
        <end position="35"/>
    </location>
</feature>
<dbReference type="InterPro" id="IPR004358">
    <property type="entry name" value="Sig_transdc_His_kin-like_C"/>
</dbReference>
<dbReference type="GO" id="GO:0005524">
    <property type="term" value="F:ATP binding"/>
    <property type="evidence" value="ECO:0007669"/>
    <property type="project" value="UniProtKB-KW"/>
</dbReference>
<dbReference type="PANTHER" id="PTHR45569">
    <property type="entry name" value="SENSOR PROTEIN KDPD"/>
    <property type="match status" value="1"/>
</dbReference>
<dbReference type="InterPro" id="IPR003594">
    <property type="entry name" value="HATPase_dom"/>
</dbReference>
<dbReference type="Gene3D" id="1.10.287.130">
    <property type="match status" value="1"/>
</dbReference>
<dbReference type="Gene3D" id="3.30.450.40">
    <property type="match status" value="1"/>
</dbReference>
<evidence type="ECO:0000256" key="9">
    <source>
        <dbReference type="ARBA" id="ARBA00022840"/>
    </source>
</evidence>
<dbReference type="PANTHER" id="PTHR45569:SF1">
    <property type="entry name" value="SENSOR PROTEIN KDPD"/>
    <property type="match status" value="1"/>
</dbReference>
<dbReference type="InterPro" id="IPR036890">
    <property type="entry name" value="HATPase_C_sf"/>
</dbReference>
<evidence type="ECO:0000256" key="8">
    <source>
        <dbReference type="ARBA" id="ARBA00022777"/>
    </source>
</evidence>
<keyword evidence="9" id="KW-0067">ATP-binding</keyword>
<keyword evidence="11" id="KW-0902">Two-component regulatory system</keyword>
<evidence type="ECO:0000259" key="14">
    <source>
        <dbReference type="PROSITE" id="PS50109"/>
    </source>
</evidence>
<evidence type="ECO:0000256" key="13">
    <source>
        <dbReference type="SAM" id="Phobius"/>
    </source>
</evidence>
<dbReference type="SMART" id="SM00388">
    <property type="entry name" value="HisKA"/>
    <property type="match status" value="1"/>
</dbReference>
<evidence type="ECO:0000256" key="6">
    <source>
        <dbReference type="ARBA" id="ARBA00022692"/>
    </source>
</evidence>
<comment type="subcellular location">
    <subcellularLocation>
        <location evidence="2">Membrane</location>
        <topology evidence="2">Multi-pass membrane protein</topology>
    </subcellularLocation>
</comment>
<dbReference type="InterPro" id="IPR003661">
    <property type="entry name" value="HisK_dim/P_dom"/>
</dbReference>
<gene>
    <name evidence="15" type="ORF">IRI77_29730</name>
</gene>
<keyword evidence="5" id="KW-0808">Transferase</keyword>
<dbReference type="GO" id="GO:0005886">
    <property type="term" value="C:plasma membrane"/>
    <property type="evidence" value="ECO:0007669"/>
    <property type="project" value="TreeGrafter"/>
</dbReference>
<organism evidence="15 16">
    <name type="scientific">Paludibaculum fermentans</name>
    <dbReference type="NCBI Taxonomy" id="1473598"/>
    <lineage>
        <taxon>Bacteria</taxon>
        <taxon>Pseudomonadati</taxon>
        <taxon>Acidobacteriota</taxon>
        <taxon>Terriglobia</taxon>
        <taxon>Bryobacterales</taxon>
        <taxon>Bryobacteraceae</taxon>
        <taxon>Paludibaculum</taxon>
    </lineage>
</organism>
<evidence type="ECO:0000313" key="15">
    <source>
        <dbReference type="EMBL" id="QOY86922.1"/>
    </source>
</evidence>
<feature type="transmembrane region" description="Helical" evidence="13">
    <location>
        <begin position="92"/>
        <end position="110"/>
    </location>
</feature>
<feature type="transmembrane region" description="Helical" evidence="13">
    <location>
        <begin position="41"/>
        <end position="59"/>
    </location>
</feature>
<dbReference type="KEGG" id="pfer:IRI77_29730"/>
<keyword evidence="12 13" id="KW-0472">Membrane</keyword>
<feature type="transmembrane region" description="Helical" evidence="13">
    <location>
        <begin position="66"/>
        <end position="86"/>
    </location>
</feature>
<dbReference type="CDD" id="cd00075">
    <property type="entry name" value="HATPase"/>
    <property type="match status" value="1"/>
</dbReference>
<evidence type="ECO:0000256" key="12">
    <source>
        <dbReference type="ARBA" id="ARBA00023136"/>
    </source>
</evidence>
<evidence type="ECO:0000256" key="11">
    <source>
        <dbReference type="ARBA" id="ARBA00023012"/>
    </source>
</evidence>
<evidence type="ECO:0000256" key="2">
    <source>
        <dbReference type="ARBA" id="ARBA00004141"/>
    </source>
</evidence>
<feature type="domain" description="Histidine kinase" evidence="14">
    <location>
        <begin position="270"/>
        <end position="485"/>
    </location>
</feature>
<reference evidence="15 16" key="1">
    <citation type="submission" date="2020-10" db="EMBL/GenBank/DDBJ databases">
        <title>Complete genome sequence of Paludibaculum fermentans P105T, a facultatively anaerobic acidobacterium capable of dissimilatory Fe(III) reduction.</title>
        <authorList>
            <person name="Dedysh S.N."/>
            <person name="Beletsky A.V."/>
            <person name="Kulichevskaya I.S."/>
            <person name="Mardanov A.V."/>
            <person name="Ravin N.V."/>
        </authorList>
    </citation>
    <scope>NUCLEOTIDE SEQUENCE [LARGE SCALE GENOMIC DNA]</scope>
    <source>
        <strain evidence="15 16">P105</strain>
    </source>
</reference>
<dbReference type="RefSeq" id="WP_194448591.1">
    <property type="nucleotide sequence ID" value="NZ_CP063849.1"/>
</dbReference>
<dbReference type="EC" id="2.7.13.3" evidence="3"/>
<dbReference type="SMART" id="SM00387">
    <property type="entry name" value="HATPase_c"/>
    <property type="match status" value="1"/>
</dbReference>
<keyword evidence="7" id="KW-0547">Nucleotide-binding</keyword>
<dbReference type="PRINTS" id="PR00344">
    <property type="entry name" value="BCTRLSENSOR"/>
</dbReference>
<dbReference type="CDD" id="cd00082">
    <property type="entry name" value="HisKA"/>
    <property type="match status" value="1"/>
</dbReference>
<dbReference type="SUPFAM" id="SSF47384">
    <property type="entry name" value="Homodimeric domain of signal transducing histidine kinase"/>
    <property type="match status" value="1"/>
</dbReference>
<evidence type="ECO:0000256" key="5">
    <source>
        <dbReference type="ARBA" id="ARBA00022679"/>
    </source>
</evidence>
<dbReference type="Proteomes" id="UP000593892">
    <property type="component" value="Chromosome"/>
</dbReference>
<dbReference type="Pfam" id="PF00512">
    <property type="entry name" value="HisKA"/>
    <property type="match status" value="1"/>
</dbReference>
<protein>
    <recommendedName>
        <fullName evidence="3">histidine kinase</fullName>
        <ecNumber evidence="3">2.7.13.3</ecNumber>
    </recommendedName>
</protein>
<sequence length="488" mass="52410">MTAWAQRLGIWGTVLRSLAGVGLVLLVSAVARVVLGVNATTVGFAFLLVVLGLATAWGLREAIAASVVAMLCFNFFFLPPVGHFTIADPQNWVALCAFLATALVASHLSNRAKMQAVEARERQQETERLYSFSRSILLTDNTQPVGQQAARFIAQTFDCPAVALYDAAEGEVYRGGAGDLPTIDEALKRVALDGVRSSDASKLLIVLPITLGGRPIGSVALLGLSCSDGAMEAMANLVAIALERARSAEIASKAEAARQSEEFKSTLLDAIAHEFKTPLTSIKAASTSILSEPERVAPDIREFTEIIDEETDRLTLLVNEAVRMSQIEAGKVLVEKQAQHVPSFLAHVLSTFQSRLEGRSATVEASEALPLVQFDSELIALALRQLIDNALKYSPPETPIRLTSAVVDGALEIRVIDQGKGIPEKEREKVFQVYYRRDTSKGKVPGTGLGLHIAREILKAHGGSLHIEGPSGAGAEFCLRLPLEAVRV</sequence>
<dbReference type="AlphaFoldDB" id="A0A7S7NNJ7"/>
<dbReference type="SUPFAM" id="SSF55781">
    <property type="entry name" value="GAF domain-like"/>
    <property type="match status" value="1"/>
</dbReference>
<dbReference type="GO" id="GO:0000155">
    <property type="term" value="F:phosphorelay sensor kinase activity"/>
    <property type="evidence" value="ECO:0007669"/>
    <property type="project" value="InterPro"/>
</dbReference>
<evidence type="ECO:0000313" key="16">
    <source>
        <dbReference type="Proteomes" id="UP000593892"/>
    </source>
</evidence>
<accession>A0A7S7NNJ7</accession>
<keyword evidence="4" id="KW-0597">Phosphoprotein</keyword>
<dbReference type="InterPro" id="IPR025201">
    <property type="entry name" value="KdpD_TM"/>
</dbReference>
<keyword evidence="10 13" id="KW-1133">Transmembrane helix</keyword>
<dbReference type="Gene3D" id="1.20.120.620">
    <property type="entry name" value="Backbone structure of the membrane domain of e. Coli histidine kinase receptor kdpd"/>
    <property type="match status" value="1"/>
</dbReference>
<dbReference type="InterPro" id="IPR036097">
    <property type="entry name" value="HisK_dim/P_sf"/>
</dbReference>
<dbReference type="Pfam" id="PF02518">
    <property type="entry name" value="HATPase_c"/>
    <property type="match status" value="1"/>
</dbReference>
<evidence type="ECO:0000256" key="1">
    <source>
        <dbReference type="ARBA" id="ARBA00000085"/>
    </source>
</evidence>
<dbReference type="SUPFAM" id="SSF55874">
    <property type="entry name" value="ATPase domain of HSP90 chaperone/DNA topoisomerase II/histidine kinase"/>
    <property type="match status" value="1"/>
</dbReference>
<proteinExistence type="predicted"/>
<comment type="catalytic activity">
    <reaction evidence="1">
        <text>ATP + protein L-histidine = ADP + protein N-phospho-L-histidine.</text>
        <dbReference type="EC" id="2.7.13.3"/>
    </reaction>
</comment>
<evidence type="ECO:0000256" key="4">
    <source>
        <dbReference type="ARBA" id="ARBA00022553"/>
    </source>
</evidence>
<dbReference type="Pfam" id="PF13493">
    <property type="entry name" value="DUF4118"/>
    <property type="match status" value="1"/>
</dbReference>
<dbReference type="PROSITE" id="PS50109">
    <property type="entry name" value="HIS_KIN"/>
    <property type="match status" value="1"/>
</dbReference>